<sequence length="40" mass="4736">MHFVRLEVQKKNHLNRKKILNHRKNKGLGRDDFGGAFFGE</sequence>
<protein>
    <submittedName>
        <fullName evidence="1">Uncharacterized protein</fullName>
    </submittedName>
</protein>
<name>A0ABX0X347_9PROT</name>
<reference evidence="1 2" key="1">
    <citation type="submission" date="2020-03" db="EMBL/GenBank/DDBJ databases">
        <title>Genomic Encyclopedia of Type Strains, Phase IV (KMG-IV): sequencing the most valuable type-strain genomes for metagenomic binning, comparative biology and taxonomic classification.</title>
        <authorList>
            <person name="Goeker M."/>
        </authorList>
    </citation>
    <scope>NUCLEOTIDE SEQUENCE [LARGE SCALE GENOMIC DNA]</scope>
    <source>
        <strain evidence="1 2">DSM 18888</strain>
    </source>
</reference>
<evidence type="ECO:0000313" key="2">
    <source>
        <dbReference type="Proteomes" id="UP000556869"/>
    </source>
</evidence>
<gene>
    <name evidence="1" type="ORF">GGR96_003182</name>
</gene>
<dbReference type="EMBL" id="JAATJD010000003">
    <property type="protein sequence ID" value="NJB76060.1"/>
    <property type="molecule type" value="Genomic_DNA"/>
</dbReference>
<organism evidence="1 2">
    <name type="scientific">Thalassospira tepidiphila</name>
    <dbReference type="NCBI Taxonomy" id="393657"/>
    <lineage>
        <taxon>Bacteria</taxon>
        <taxon>Pseudomonadati</taxon>
        <taxon>Pseudomonadota</taxon>
        <taxon>Alphaproteobacteria</taxon>
        <taxon>Rhodospirillales</taxon>
        <taxon>Thalassospiraceae</taxon>
        <taxon>Thalassospira</taxon>
    </lineage>
</organism>
<evidence type="ECO:0000313" key="1">
    <source>
        <dbReference type="EMBL" id="NJB76060.1"/>
    </source>
</evidence>
<dbReference type="Proteomes" id="UP000556869">
    <property type="component" value="Unassembled WGS sequence"/>
</dbReference>
<comment type="caution">
    <text evidence="1">The sequence shown here is derived from an EMBL/GenBank/DDBJ whole genome shotgun (WGS) entry which is preliminary data.</text>
</comment>
<proteinExistence type="predicted"/>
<accession>A0ABX0X347</accession>
<keyword evidence="2" id="KW-1185">Reference proteome</keyword>